<dbReference type="GO" id="GO:0015267">
    <property type="term" value="F:channel activity"/>
    <property type="evidence" value="ECO:0007669"/>
    <property type="project" value="InterPro"/>
</dbReference>
<keyword evidence="3" id="KW-1052">Target cell membrane</keyword>
<dbReference type="Proteomes" id="UP000504632">
    <property type="component" value="Chromosome 3"/>
</dbReference>
<dbReference type="GO" id="GO:0044218">
    <property type="term" value="C:other organism cell membrane"/>
    <property type="evidence" value="ECO:0007669"/>
    <property type="project" value="UniProtKB-KW"/>
</dbReference>
<dbReference type="InterPro" id="IPR015926">
    <property type="entry name" value="Cytolysin/lectin"/>
</dbReference>
<dbReference type="InterPro" id="IPR050677">
    <property type="entry name" value="Actinoporin_PFT"/>
</dbReference>
<dbReference type="AlphaFoldDB" id="A0A6J2V228"/>
<dbReference type="GO" id="GO:0046931">
    <property type="term" value="P:pore complex assembly"/>
    <property type="evidence" value="ECO:0007669"/>
    <property type="project" value="InterPro"/>
</dbReference>
<dbReference type="PANTHER" id="PTHR40388:SF1">
    <property type="entry name" value="BRYOPORIN"/>
    <property type="match status" value="1"/>
</dbReference>
<evidence type="ECO:0000256" key="5">
    <source>
        <dbReference type="ARBA" id="ARBA00023331"/>
    </source>
</evidence>
<evidence type="ECO:0000256" key="1">
    <source>
        <dbReference type="ARBA" id="ARBA00004175"/>
    </source>
</evidence>
<proteinExistence type="predicted"/>
<evidence type="ECO:0000256" key="3">
    <source>
        <dbReference type="ARBA" id="ARBA00022537"/>
    </source>
</evidence>
<reference evidence="7" key="1">
    <citation type="submission" date="2025-08" db="UniProtKB">
        <authorList>
            <consortium name="RefSeq"/>
        </authorList>
    </citation>
    <scope>IDENTIFICATION</scope>
</reference>
<evidence type="ECO:0000256" key="2">
    <source>
        <dbReference type="ARBA" id="ARBA00004532"/>
    </source>
</evidence>
<keyword evidence="4" id="KW-0472">Membrane</keyword>
<dbReference type="InParanoid" id="A0A6J2V228"/>
<dbReference type="RefSeq" id="XP_030625868.1">
    <property type="nucleotide sequence ID" value="XM_030770008.1"/>
</dbReference>
<dbReference type="GeneID" id="115808588"/>
<dbReference type="GO" id="GO:0042151">
    <property type="term" value="C:nematocyst"/>
    <property type="evidence" value="ECO:0007669"/>
    <property type="project" value="UniProtKB-SubCell"/>
</dbReference>
<keyword evidence="6" id="KW-1185">Reference proteome</keyword>
<organism evidence="6 7">
    <name type="scientific">Chanos chanos</name>
    <name type="common">Milkfish</name>
    <name type="synonym">Mugil chanos</name>
    <dbReference type="NCBI Taxonomy" id="29144"/>
    <lineage>
        <taxon>Eukaryota</taxon>
        <taxon>Metazoa</taxon>
        <taxon>Chordata</taxon>
        <taxon>Craniata</taxon>
        <taxon>Vertebrata</taxon>
        <taxon>Euteleostomi</taxon>
        <taxon>Actinopterygii</taxon>
        <taxon>Neopterygii</taxon>
        <taxon>Teleostei</taxon>
        <taxon>Ostariophysi</taxon>
        <taxon>Gonorynchiformes</taxon>
        <taxon>Chanidae</taxon>
        <taxon>Chanos</taxon>
    </lineage>
</organism>
<keyword evidence="5" id="KW-0166">Nematocyst</keyword>
<dbReference type="SUPFAM" id="SSF63724">
    <property type="entry name" value="Cytolysin/lectin"/>
    <property type="match status" value="1"/>
</dbReference>
<dbReference type="PANTHER" id="PTHR40388">
    <property type="entry name" value="BRYOPORIN"/>
    <property type="match status" value="1"/>
</dbReference>
<dbReference type="Pfam" id="PF06369">
    <property type="entry name" value="Anemone_cytotox"/>
    <property type="match status" value="1"/>
</dbReference>
<dbReference type="Gene3D" id="2.60.270.20">
    <property type="entry name" value="Cytolysin/lectin"/>
    <property type="match status" value="1"/>
</dbReference>
<dbReference type="InterPro" id="IPR009104">
    <property type="entry name" value="Anemon_actinoporin-like"/>
</dbReference>
<protein>
    <submittedName>
        <fullName evidence="7">Bryoporin-like</fullName>
    </submittedName>
</protein>
<comment type="subcellular location">
    <subcellularLocation>
        <location evidence="2">Nematocyst</location>
    </subcellularLocation>
    <subcellularLocation>
        <location evidence="1">Target cell membrane</location>
    </subcellularLocation>
</comment>
<sequence>MFSAVSRGAAAGAAAVAVPVVGRAVANASRHSCTINIKNCSSVYSLVHPKVWMNSGYNSQPPSPTVDTNTKSSCAFSKTAGTARGAVGVLTYDLFIREKSRSDKLIAIMFSVPFDYNLYDNWLAVGIFDQAQPCDETLYKFMYYDSDYRFNRVKATDPSIVYTRESVEIRATMSNARTADVQVEIHDKCCIN</sequence>
<evidence type="ECO:0000313" key="6">
    <source>
        <dbReference type="Proteomes" id="UP000504632"/>
    </source>
</evidence>
<keyword evidence="4" id="KW-1053">Target membrane</keyword>
<dbReference type="GO" id="GO:0051715">
    <property type="term" value="P:cytolysis in another organism"/>
    <property type="evidence" value="ECO:0007669"/>
    <property type="project" value="InterPro"/>
</dbReference>
<dbReference type="GO" id="GO:0006812">
    <property type="term" value="P:monoatomic cation transport"/>
    <property type="evidence" value="ECO:0007669"/>
    <property type="project" value="InterPro"/>
</dbReference>
<dbReference type="GO" id="GO:0046930">
    <property type="term" value="C:pore complex"/>
    <property type="evidence" value="ECO:0007669"/>
    <property type="project" value="InterPro"/>
</dbReference>
<evidence type="ECO:0000256" key="4">
    <source>
        <dbReference type="ARBA" id="ARBA00023298"/>
    </source>
</evidence>
<dbReference type="OrthoDB" id="2304600at2759"/>
<evidence type="ECO:0000313" key="7">
    <source>
        <dbReference type="RefSeq" id="XP_030625868.1"/>
    </source>
</evidence>
<gene>
    <name evidence="7" type="primary">LOC115808588</name>
</gene>
<name>A0A6J2V228_CHACN</name>
<accession>A0A6J2V228</accession>